<dbReference type="InterPro" id="IPR014001">
    <property type="entry name" value="Helicase_ATP-bd"/>
</dbReference>
<evidence type="ECO:0000256" key="2">
    <source>
        <dbReference type="ARBA" id="ARBA00022801"/>
    </source>
</evidence>
<evidence type="ECO:0000256" key="1">
    <source>
        <dbReference type="ARBA" id="ARBA00022741"/>
    </source>
</evidence>
<accession>A0A812WDT2</accession>
<keyword evidence="7" id="KW-1185">Reference proteome</keyword>
<dbReference type="SUPFAM" id="SSF52540">
    <property type="entry name" value="P-loop containing nucleoside triphosphate hydrolases"/>
    <property type="match status" value="1"/>
</dbReference>
<dbReference type="AlphaFoldDB" id="A0A812WDT2"/>
<gene>
    <name evidence="6" type="primary">ECM16</name>
    <name evidence="6" type="ORF">SPIL2461_LOCUS18928</name>
</gene>
<dbReference type="Gene3D" id="3.40.50.300">
    <property type="entry name" value="P-loop containing nucleotide triphosphate hydrolases"/>
    <property type="match status" value="1"/>
</dbReference>
<dbReference type="PROSITE" id="PS51192">
    <property type="entry name" value="HELICASE_ATP_BIND_1"/>
    <property type="match status" value="1"/>
</dbReference>
<sequence>MMEQEFVEMVLSNDVMLVCGDTGCGKSTQVPQFLYECGLCNGEEHLIGVTQPRRVAAVSVSQRVGQELNEPEKVGYQVRYDKSHCTKDMRIKFMTDGILLREAQADFLCRKYTAIVIDEAHERGASPPELLGMQLVCKRSRLMTIPEPPAPQNSRQKQKLGLCCDLLKTWVHRPSNFRKPFLIPAVLHKAVFVYSEERSCTH</sequence>
<evidence type="ECO:0000256" key="3">
    <source>
        <dbReference type="ARBA" id="ARBA00022806"/>
    </source>
</evidence>
<protein>
    <submittedName>
        <fullName evidence="6">ECM16 protein</fullName>
    </submittedName>
</protein>
<dbReference type="GO" id="GO:0000462">
    <property type="term" value="P:maturation of SSU-rRNA from tricistronic rRNA transcript (SSU-rRNA, 5.8S rRNA, LSU-rRNA)"/>
    <property type="evidence" value="ECO:0007669"/>
    <property type="project" value="TreeGrafter"/>
</dbReference>
<dbReference type="EMBL" id="CAJNIZ010044160">
    <property type="protein sequence ID" value="CAE7680237.1"/>
    <property type="molecule type" value="Genomic_DNA"/>
</dbReference>
<reference evidence="6" key="1">
    <citation type="submission" date="2021-02" db="EMBL/GenBank/DDBJ databases">
        <authorList>
            <person name="Dougan E. K."/>
            <person name="Rhodes N."/>
            <person name="Thang M."/>
            <person name="Chan C."/>
        </authorList>
    </citation>
    <scope>NUCLEOTIDE SEQUENCE</scope>
</reference>
<evidence type="ECO:0000313" key="7">
    <source>
        <dbReference type="Proteomes" id="UP000649617"/>
    </source>
</evidence>
<organism evidence="6 7">
    <name type="scientific">Symbiodinium pilosum</name>
    <name type="common">Dinoflagellate</name>
    <dbReference type="NCBI Taxonomy" id="2952"/>
    <lineage>
        <taxon>Eukaryota</taxon>
        <taxon>Sar</taxon>
        <taxon>Alveolata</taxon>
        <taxon>Dinophyceae</taxon>
        <taxon>Suessiales</taxon>
        <taxon>Symbiodiniaceae</taxon>
        <taxon>Symbiodinium</taxon>
    </lineage>
</organism>
<dbReference type="GO" id="GO:0003723">
    <property type="term" value="F:RNA binding"/>
    <property type="evidence" value="ECO:0007669"/>
    <property type="project" value="TreeGrafter"/>
</dbReference>
<dbReference type="PANTHER" id="PTHR18934:SF99">
    <property type="entry name" value="ATP-DEPENDENT RNA HELICASE DHX37-RELATED"/>
    <property type="match status" value="1"/>
</dbReference>
<dbReference type="Proteomes" id="UP000649617">
    <property type="component" value="Unassembled WGS sequence"/>
</dbReference>
<name>A0A812WDT2_SYMPI</name>
<proteinExistence type="predicted"/>
<comment type="caution">
    <text evidence="6">The sequence shown here is derived from an EMBL/GenBank/DDBJ whole genome shotgun (WGS) entry which is preliminary data.</text>
</comment>
<dbReference type="SMART" id="SM00487">
    <property type="entry name" value="DEXDc"/>
    <property type="match status" value="1"/>
</dbReference>
<keyword evidence="1" id="KW-0547">Nucleotide-binding</keyword>
<dbReference type="GO" id="GO:0005730">
    <property type="term" value="C:nucleolus"/>
    <property type="evidence" value="ECO:0007669"/>
    <property type="project" value="TreeGrafter"/>
</dbReference>
<dbReference type="GO" id="GO:0004386">
    <property type="term" value="F:helicase activity"/>
    <property type="evidence" value="ECO:0007669"/>
    <property type="project" value="UniProtKB-KW"/>
</dbReference>
<evidence type="ECO:0000259" key="5">
    <source>
        <dbReference type="PROSITE" id="PS51192"/>
    </source>
</evidence>
<dbReference type="GO" id="GO:0005524">
    <property type="term" value="F:ATP binding"/>
    <property type="evidence" value="ECO:0007669"/>
    <property type="project" value="UniProtKB-KW"/>
</dbReference>
<keyword evidence="3" id="KW-0347">Helicase</keyword>
<dbReference type="InterPro" id="IPR027417">
    <property type="entry name" value="P-loop_NTPase"/>
</dbReference>
<evidence type="ECO:0000256" key="4">
    <source>
        <dbReference type="ARBA" id="ARBA00022840"/>
    </source>
</evidence>
<dbReference type="GO" id="GO:0016787">
    <property type="term" value="F:hydrolase activity"/>
    <property type="evidence" value="ECO:0007669"/>
    <property type="project" value="UniProtKB-KW"/>
</dbReference>
<keyword evidence="2" id="KW-0378">Hydrolase</keyword>
<keyword evidence="4" id="KW-0067">ATP-binding</keyword>
<dbReference type="PANTHER" id="PTHR18934">
    <property type="entry name" value="ATP-DEPENDENT RNA HELICASE"/>
    <property type="match status" value="1"/>
</dbReference>
<feature type="domain" description="Helicase ATP-binding" evidence="5">
    <location>
        <begin position="7"/>
        <end position="133"/>
    </location>
</feature>
<evidence type="ECO:0000313" key="6">
    <source>
        <dbReference type="EMBL" id="CAE7680237.1"/>
    </source>
</evidence>
<dbReference type="OrthoDB" id="10253254at2759"/>